<proteinExistence type="predicted"/>
<protein>
    <submittedName>
        <fullName evidence="2">Uncharacterized protein</fullName>
    </submittedName>
</protein>
<evidence type="ECO:0000313" key="2">
    <source>
        <dbReference type="WBParaSite" id="PgR017X_g084_t03"/>
    </source>
</evidence>
<dbReference type="Proteomes" id="UP000887569">
    <property type="component" value="Unplaced"/>
</dbReference>
<keyword evidence="1" id="KW-1185">Reference proteome</keyword>
<evidence type="ECO:0000313" key="1">
    <source>
        <dbReference type="Proteomes" id="UP000887569"/>
    </source>
</evidence>
<organism evidence="1 2">
    <name type="scientific">Parascaris univalens</name>
    <name type="common">Nematode worm</name>
    <dbReference type="NCBI Taxonomy" id="6257"/>
    <lineage>
        <taxon>Eukaryota</taxon>
        <taxon>Metazoa</taxon>
        <taxon>Ecdysozoa</taxon>
        <taxon>Nematoda</taxon>
        <taxon>Chromadorea</taxon>
        <taxon>Rhabditida</taxon>
        <taxon>Spirurina</taxon>
        <taxon>Ascaridomorpha</taxon>
        <taxon>Ascaridoidea</taxon>
        <taxon>Ascarididae</taxon>
        <taxon>Parascaris</taxon>
    </lineage>
</organism>
<dbReference type="AlphaFoldDB" id="A0A915AVI5"/>
<accession>A0A915AVI5</accession>
<dbReference type="WBParaSite" id="PgR017X_g084_t03">
    <property type="protein sequence ID" value="PgR017X_g084_t03"/>
    <property type="gene ID" value="PgR017X_g084"/>
</dbReference>
<reference evidence="2" key="1">
    <citation type="submission" date="2022-11" db="UniProtKB">
        <authorList>
            <consortium name="WormBaseParasite"/>
        </authorList>
    </citation>
    <scope>IDENTIFICATION</scope>
</reference>
<name>A0A915AVI5_PARUN</name>
<sequence>RSMEPIIERASPVLKNRFQPSKIGSSLRDFSEPITGVDVS</sequence>